<evidence type="ECO:0000313" key="2">
    <source>
        <dbReference type="Proteomes" id="UP000434044"/>
    </source>
</evidence>
<dbReference type="InterPro" id="IPR036102">
    <property type="entry name" value="OsmC/Ohrsf"/>
</dbReference>
<dbReference type="Gene3D" id="3.30.300.20">
    <property type="match status" value="1"/>
</dbReference>
<dbReference type="Pfam" id="PF02566">
    <property type="entry name" value="OsmC"/>
    <property type="match status" value="1"/>
</dbReference>
<dbReference type="PANTHER" id="PTHR34352">
    <property type="entry name" value="PROTEIN YHFA"/>
    <property type="match status" value="1"/>
</dbReference>
<dbReference type="EMBL" id="WNKT01000043">
    <property type="protein sequence ID" value="MTW22533.1"/>
    <property type="molecule type" value="Genomic_DNA"/>
</dbReference>
<comment type="caution">
    <text evidence="1">The sequence shown here is derived from an EMBL/GenBank/DDBJ whole genome shotgun (WGS) entry which is preliminary data.</text>
</comment>
<dbReference type="InterPro" id="IPR015946">
    <property type="entry name" value="KH_dom-like_a/b"/>
</dbReference>
<dbReference type="InterPro" id="IPR003718">
    <property type="entry name" value="OsmC/Ohr_fam"/>
</dbReference>
<name>A0A6N8EE71_9GAMM</name>
<keyword evidence="2" id="KW-1185">Reference proteome</keyword>
<sequence length="139" mass="15150">MKARVKWIDGVAMLGESGSGHGVVMDGPPELGGRNVGVRPMEMLLLGMGGCTQFDVLMILRKGRQDVTDCVLELDAERAEQDPKVFTRIHAHFIVTGRGLDPKRVEQAIRLSAEKYCSASIMLGATAAITHDFEIREAV</sequence>
<dbReference type="Proteomes" id="UP000434044">
    <property type="component" value="Unassembled WGS sequence"/>
</dbReference>
<dbReference type="SUPFAM" id="SSF82784">
    <property type="entry name" value="OsmC-like"/>
    <property type="match status" value="1"/>
</dbReference>
<dbReference type="OrthoDB" id="9804010at2"/>
<protein>
    <submittedName>
        <fullName evidence="1">OsmC family protein</fullName>
    </submittedName>
</protein>
<dbReference type="RefSeq" id="WP_155451091.1">
    <property type="nucleotide sequence ID" value="NZ_WNKT01000043.1"/>
</dbReference>
<gene>
    <name evidence="1" type="ORF">GJ668_15775</name>
</gene>
<dbReference type="PANTHER" id="PTHR34352:SF1">
    <property type="entry name" value="PROTEIN YHFA"/>
    <property type="match status" value="1"/>
</dbReference>
<accession>A0A6N8EE71</accession>
<dbReference type="Gene3D" id="2.20.25.10">
    <property type="match status" value="1"/>
</dbReference>
<proteinExistence type="predicted"/>
<dbReference type="NCBIfam" id="NF008009">
    <property type="entry name" value="PRK10738.1"/>
    <property type="match status" value="1"/>
</dbReference>
<evidence type="ECO:0000313" key="1">
    <source>
        <dbReference type="EMBL" id="MTW22533.1"/>
    </source>
</evidence>
<reference evidence="1 2" key="1">
    <citation type="submission" date="2019-11" db="EMBL/GenBank/DDBJ databases">
        <title>Whole-genome sequence of the anaerobic purple sulfur bacterium Allochromatium palmeri DSM 15591.</title>
        <authorList>
            <person name="Kyndt J.A."/>
            <person name="Meyer T.E."/>
        </authorList>
    </citation>
    <scope>NUCLEOTIDE SEQUENCE [LARGE SCALE GENOMIC DNA]</scope>
    <source>
        <strain evidence="1 2">DSM 15591</strain>
    </source>
</reference>
<dbReference type="AlphaFoldDB" id="A0A6N8EE71"/>
<organism evidence="1 2">
    <name type="scientific">Allochromatium palmeri</name>
    <dbReference type="NCBI Taxonomy" id="231048"/>
    <lineage>
        <taxon>Bacteria</taxon>
        <taxon>Pseudomonadati</taxon>
        <taxon>Pseudomonadota</taxon>
        <taxon>Gammaproteobacteria</taxon>
        <taxon>Chromatiales</taxon>
        <taxon>Chromatiaceae</taxon>
        <taxon>Allochromatium</taxon>
    </lineage>
</organism>